<dbReference type="KEGG" id="xdi:EZH22_08660"/>
<sequence>MARAEHALPHASRAARRGGKGAPTGAPSGAPIAVVLSAFLALAVAGCGAGEGLDGAFGAQDTGVASRPGTSSAGVVNSGTTGVLTVGTGPDTQVYDCPPVTVRTGASTWQVTDKPGGALRYQASISRLARECSIAGGTMLVKVGIEGRVLMGEKGTPGPVRVPIRIAVVQEGPSPKTLTTKFFLVQVDVPADPGHAPFTAVEEQISFPLLKPAEMERHVVYVGFDPQGTEAREKPKPAAKPKPRKPAAQPAGDSTPEVFGPAPQ</sequence>
<dbReference type="Proteomes" id="UP000596427">
    <property type="component" value="Chromosome"/>
</dbReference>
<evidence type="ECO:0000313" key="3">
    <source>
        <dbReference type="Proteomes" id="UP000596427"/>
    </source>
</evidence>
<accession>A0A974SKC8</accession>
<organism evidence="2 3">
    <name type="scientific">Xanthobacter dioxanivorans</name>
    <dbReference type="NCBI Taxonomy" id="2528964"/>
    <lineage>
        <taxon>Bacteria</taxon>
        <taxon>Pseudomonadati</taxon>
        <taxon>Pseudomonadota</taxon>
        <taxon>Alphaproteobacteria</taxon>
        <taxon>Hyphomicrobiales</taxon>
        <taxon>Xanthobacteraceae</taxon>
        <taxon>Xanthobacter</taxon>
    </lineage>
</organism>
<feature type="region of interest" description="Disordered" evidence="1">
    <location>
        <begin position="225"/>
        <end position="264"/>
    </location>
</feature>
<evidence type="ECO:0000256" key="1">
    <source>
        <dbReference type="SAM" id="MobiDB-lite"/>
    </source>
</evidence>
<reference evidence="2 3" key="1">
    <citation type="submission" date="2020-10" db="EMBL/GenBank/DDBJ databases">
        <title>Degradation of 1,4-Dioxane by Xanthobacter sp. YN2, via a Novel Group-2 Soluble Di-Iron Monooxygenase.</title>
        <authorList>
            <person name="Ma F."/>
            <person name="Wang Y."/>
            <person name="Yang J."/>
            <person name="Guo H."/>
            <person name="Su D."/>
            <person name="Yu L."/>
        </authorList>
    </citation>
    <scope>NUCLEOTIDE SEQUENCE [LARGE SCALE GENOMIC DNA]</scope>
    <source>
        <strain evidence="2 3">YN2</strain>
    </source>
</reference>
<evidence type="ECO:0008006" key="4">
    <source>
        <dbReference type="Google" id="ProtNLM"/>
    </source>
</evidence>
<dbReference type="EMBL" id="CP063362">
    <property type="protein sequence ID" value="QRG08347.1"/>
    <property type="molecule type" value="Genomic_DNA"/>
</dbReference>
<gene>
    <name evidence="2" type="ORF">EZH22_08660</name>
</gene>
<feature type="region of interest" description="Disordered" evidence="1">
    <location>
        <begin position="1"/>
        <end position="26"/>
    </location>
</feature>
<dbReference type="RefSeq" id="WP_203195258.1">
    <property type="nucleotide sequence ID" value="NZ_CP063362.1"/>
</dbReference>
<proteinExistence type="predicted"/>
<keyword evidence="3" id="KW-1185">Reference proteome</keyword>
<evidence type="ECO:0000313" key="2">
    <source>
        <dbReference type="EMBL" id="QRG08347.1"/>
    </source>
</evidence>
<protein>
    <recommendedName>
        <fullName evidence="4">Lipoprotein</fullName>
    </recommendedName>
</protein>
<dbReference type="AlphaFoldDB" id="A0A974SKC8"/>
<name>A0A974SKC8_9HYPH</name>